<evidence type="ECO:0000313" key="9">
    <source>
        <dbReference type="Proteomes" id="UP000029641"/>
    </source>
</evidence>
<evidence type="ECO:0000256" key="2">
    <source>
        <dbReference type="ARBA" id="ARBA00022729"/>
    </source>
</evidence>
<dbReference type="SUPFAM" id="SSF55486">
    <property type="entry name" value="Metalloproteases ('zincins'), catalytic domain"/>
    <property type="match status" value="1"/>
</dbReference>
<dbReference type="GO" id="GO:0004252">
    <property type="term" value="F:serine-type endopeptidase activity"/>
    <property type="evidence" value="ECO:0007669"/>
    <property type="project" value="InterPro"/>
</dbReference>
<evidence type="ECO:0000256" key="3">
    <source>
        <dbReference type="ARBA" id="ARBA00022801"/>
    </source>
</evidence>
<dbReference type="InterPro" id="IPR008979">
    <property type="entry name" value="Galactose-bd-like_sf"/>
</dbReference>
<dbReference type="OrthoDB" id="9792152at2"/>
<dbReference type="STRING" id="504487.JCM19538_1665"/>
<protein>
    <recommendedName>
        <fullName evidence="5">P/Homo B domain-containing protein</fullName>
    </recommendedName>
</protein>
<comment type="caution">
    <text evidence="6">The sequence shown here is derived from an EMBL/GenBank/DDBJ whole genome shotgun (WGS) entry which is preliminary data.</text>
</comment>
<evidence type="ECO:0000313" key="6">
    <source>
        <dbReference type="EMBL" id="GAL67708.1"/>
    </source>
</evidence>
<dbReference type="Proteomes" id="UP000030184">
    <property type="component" value="Unassembled WGS sequence"/>
</dbReference>
<feature type="signal peptide" evidence="4">
    <location>
        <begin position="1"/>
        <end position="22"/>
    </location>
</feature>
<evidence type="ECO:0000256" key="4">
    <source>
        <dbReference type="SAM" id="SignalP"/>
    </source>
</evidence>
<proteinExistence type="predicted"/>
<gene>
    <name evidence="6" type="ORF">JCM19301_995</name>
    <name evidence="7" type="ORF">JCM19302_344</name>
    <name evidence="8" type="ORF">JCM19538_1665</name>
</gene>
<keyword evidence="10" id="KW-1185">Reference proteome</keyword>
<dbReference type="AlphaFoldDB" id="A0A090VUN1"/>
<dbReference type="Pfam" id="PF01483">
    <property type="entry name" value="P_proprotein"/>
    <property type="match status" value="1"/>
</dbReference>
<dbReference type="SUPFAM" id="SSF49785">
    <property type="entry name" value="Galactose-binding domain-like"/>
    <property type="match status" value="1"/>
</dbReference>
<dbReference type="NCBIfam" id="TIGR04183">
    <property type="entry name" value="Por_Secre_tail"/>
    <property type="match status" value="1"/>
</dbReference>
<organism evidence="6 9">
    <name type="scientific">Jejuia pallidilutea</name>
    <dbReference type="NCBI Taxonomy" id="504487"/>
    <lineage>
        <taxon>Bacteria</taxon>
        <taxon>Pseudomonadati</taxon>
        <taxon>Bacteroidota</taxon>
        <taxon>Flavobacteriia</taxon>
        <taxon>Flavobacteriales</taxon>
        <taxon>Flavobacteriaceae</taxon>
        <taxon>Jejuia</taxon>
    </lineage>
</organism>
<dbReference type="GO" id="GO:0008237">
    <property type="term" value="F:metallopeptidase activity"/>
    <property type="evidence" value="ECO:0007669"/>
    <property type="project" value="InterPro"/>
</dbReference>
<evidence type="ECO:0000256" key="1">
    <source>
        <dbReference type="ARBA" id="ARBA00022670"/>
    </source>
</evidence>
<dbReference type="EMBL" id="BBNY01000002">
    <property type="protein sequence ID" value="GAL88339.1"/>
    <property type="molecule type" value="Genomic_DNA"/>
</dbReference>
<evidence type="ECO:0000313" key="7">
    <source>
        <dbReference type="EMBL" id="GAL71999.1"/>
    </source>
</evidence>
<dbReference type="EMBL" id="BBNS01000018">
    <property type="protein sequence ID" value="GAL71999.1"/>
    <property type="molecule type" value="Genomic_DNA"/>
</dbReference>
<dbReference type="InterPro" id="IPR002884">
    <property type="entry name" value="P_dom"/>
</dbReference>
<dbReference type="Pfam" id="PF13583">
    <property type="entry name" value="Reprolysin_4"/>
    <property type="match status" value="1"/>
</dbReference>
<dbReference type="InterPro" id="IPR024079">
    <property type="entry name" value="MetalloPept_cat_dom_sf"/>
</dbReference>
<evidence type="ECO:0000313" key="8">
    <source>
        <dbReference type="EMBL" id="GAL88339.1"/>
    </source>
</evidence>
<dbReference type="PROSITE" id="PS51829">
    <property type="entry name" value="P_HOMO_B"/>
    <property type="match status" value="1"/>
</dbReference>
<evidence type="ECO:0000259" key="5">
    <source>
        <dbReference type="PROSITE" id="PS51829"/>
    </source>
</evidence>
<name>A0A090VUN1_9FLAO</name>
<sequence length="881" mass="96582">MKTKLHYVFATTIFLIAFSAFSQDNFFVKIQQQRKTNTLKNTSKAGFTYEFNYKTLSAALQKAPKNVASKTSQVTISFPNIQGELEKYNIVEASVMHADLQAKYPEIRSYIGYGVDTPTAYLRFSLSPYKGLTGIILGKENTEIFEPVADNKTQFRVNYKSNLEKTKGFNCKTLDDLSRTTNKTNGLKDADDSIHRLYTLALSVTAEYANFHGGTLAGVNAALAATLTNVNAVFENDFNVSLELAANNDNVIYFNTATDPYSGFNNYASELQNTLDSQIGDANYDVGHLLSAIGFDGNAGCIGCVCTPGLKGSGYTSDDEPVGFNFDIDLVAHEIGHQFGANHTWTHDGNEGSNVQMEPGSGSTIMGYAGIAASANIQLNSDPYFHAISIEQVTNFIKTTSCANETNTGNTTPTANAGPDLTLPIGTAFKLVGTGNDTDGDVITFCWEQIDENNALTTYPNPNSGNDDAVLFRSFTPTTNNTRYFPNLSDLRFGVNANQWEKVPNVGRTADFRLTVRDNKPGGANNAHDDMRVTFNPSFGPFQITSQNTTGISWSSGSTETITWDVNNTNTLPGASNVNILLSTDGGETYTEIVSNIPNNGSYTLTVPNLPSPDCRLMIAPTNNNFFAINAEDFAIDFEVNSTCTQYNSANNLGINITDNSGMFSQSDIINIPDASTVTDINVGVNITHSYIGDLGIALVSPNNTEVFLKTLSDCDDEENIIGVFDDDAVAFNCFNASNNIAQRPLNDLLETFNGENASGNWTIRLGDFQPGDSGTLNSWFIEICETTLAPIDISEFTFEKVKIFPNPNDGEFTIKVDSMHAKKDISIEVFDVRGRRVYEQDFKETSRLNETVNLRHITAGMYMLYLRDKTRTYVRRIIVN</sequence>
<keyword evidence="1" id="KW-0645">Protease</keyword>
<accession>A0A090VUN1</accession>
<dbReference type="Proteomes" id="UP000029646">
    <property type="component" value="Unassembled WGS sequence"/>
</dbReference>
<reference evidence="10" key="1">
    <citation type="journal article" date="2014" name="Genome Announc.">
        <title>Draft Genome Sequence of Marine Flavobacterium Jejuia pallidilutea Strain 11shimoA1 and Pigmentation Mutants.</title>
        <authorList>
            <person name="Takatani N."/>
            <person name="Nakanishi M."/>
            <person name="Meirelles P."/>
            <person name="Mino S."/>
            <person name="Suda W."/>
            <person name="Oshima K."/>
            <person name="Hattori M."/>
            <person name="Ohkuma M."/>
            <person name="Hosokawa M."/>
            <person name="Miyashita K."/>
            <person name="Thompson F.L."/>
            <person name="Niwa A."/>
            <person name="Sawabe T."/>
            <person name="Sawabe T."/>
        </authorList>
    </citation>
    <scope>NUCLEOTIDE SEQUENCE [LARGE SCALE GENOMIC DNA]</scope>
    <source>
        <strain evidence="10">JCM 19538</strain>
    </source>
</reference>
<evidence type="ECO:0000313" key="10">
    <source>
        <dbReference type="Proteomes" id="UP000030184"/>
    </source>
</evidence>
<keyword evidence="2 4" id="KW-0732">Signal</keyword>
<dbReference type="Gene3D" id="3.40.390.10">
    <property type="entry name" value="Collagenase (Catalytic Domain)"/>
    <property type="match status" value="1"/>
</dbReference>
<feature type="chain" id="PRO_5010408338" description="P/Homo B domain-containing protein" evidence="4">
    <location>
        <begin position="23"/>
        <end position="881"/>
    </location>
</feature>
<dbReference type="InterPro" id="IPR026444">
    <property type="entry name" value="Secre_tail"/>
</dbReference>
<dbReference type="Proteomes" id="UP000029641">
    <property type="component" value="Unassembled WGS sequence"/>
</dbReference>
<dbReference type="Pfam" id="PF18962">
    <property type="entry name" value="Por_Secre_tail"/>
    <property type="match status" value="1"/>
</dbReference>
<dbReference type="RefSeq" id="WP_052415051.1">
    <property type="nucleotide sequence ID" value="NZ_BBNR01000012.1"/>
</dbReference>
<dbReference type="EMBL" id="BBNR01000012">
    <property type="protein sequence ID" value="GAL67708.1"/>
    <property type="molecule type" value="Genomic_DNA"/>
</dbReference>
<dbReference type="eggNOG" id="COG4935">
    <property type="taxonomic scope" value="Bacteria"/>
</dbReference>
<dbReference type="GO" id="GO:0006508">
    <property type="term" value="P:proteolysis"/>
    <property type="evidence" value="ECO:0007669"/>
    <property type="project" value="UniProtKB-KW"/>
</dbReference>
<keyword evidence="3" id="KW-0378">Hydrolase</keyword>
<feature type="domain" description="P/Homo B" evidence="5">
    <location>
        <begin position="639"/>
        <end position="790"/>
    </location>
</feature>
<dbReference type="Gene3D" id="2.60.120.260">
    <property type="entry name" value="Galactose-binding domain-like"/>
    <property type="match status" value="1"/>
</dbReference>